<reference evidence="12" key="1">
    <citation type="journal article" date="2016" name="Nat. Commun.">
        <title>The channel catfish genome sequence provides insights into the evolution of scale formation in teleosts.</title>
        <authorList>
            <person name="Liu Z."/>
            <person name="Liu S."/>
            <person name="Yao J."/>
            <person name="Bao L."/>
            <person name="Zhang J."/>
            <person name="Li Y."/>
            <person name="Jiang C."/>
            <person name="Sun L."/>
            <person name="Wang R."/>
            <person name="Zhang Y."/>
            <person name="Zhou T."/>
            <person name="Zeng Q."/>
            <person name="Fu Q."/>
            <person name="Gao S."/>
            <person name="Li N."/>
            <person name="Koren S."/>
            <person name="Jiang Y."/>
            <person name="Zimin A."/>
            <person name="Xu P."/>
            <person name="Phillippy A.M."/>
            <person name="Geng X."/>
            <person name="Song L."/>
            <person name="Sun F."/>
            <person name="Li C."/>
            <person name="Wang X."/>
            <person name="Chen A."/>
            <person name="Jin Y."/>
            <person name="Yuan Z."/>
            <person name="Yang Y."/>
            <person name="Tan S."/>
            <person name="Peatman E."/>
            <person name="Lu J."/>
            <person name="Qin Z."/>
            <person name="Dunham R."/>
            <person name="Li Z."/>
            <person name="Sonstegard T."/>
            <person name="Feng J."/>
            <person name="Danzmann R.G."/>
            <person name="Schroeder S."/>
            <person name="Scheffler B."/>
            <person name="Duke M.V."/>
            <person name="Ballard L."/>
            <person name="Kucuktas H."/>
            <person name="Kaltenboeck L."/>
            <person name="Liu H."/>
            <person name="Armbruster J."/>
            <person name="Xie Y."/>
            <person name="Kirby M.L."/>
            <person name="Tian Y."/>
            <person name="Flanagan M.E."/>
            <person name="Mu W."/>
            <person name="Waldbieser G.C."/>
        </authorList>
    </citation>
    <scope>NUCLEOTIDE SEQUENCE [LARGE SCALE GENOMIC DNA]</scope>
    <source>
        <strain evidence="12">SDA103</strain>
    </source>
</reference>
<feature type="coiled-coil region" evidence="7">
    <location>
        <begin position="261"/>
        <end position="307"/>
    </location>
</feature>
<accession>A0A9F7R9V5</accession>
<evidence type="ECO:0000256" key="4">
    <source>
        <dbReference type="ARBA" id="ARBA00022833"/>
    </source>
</evidence>
<evidence type="ECO:0000256" key="7">
    <source>
        <dbReference type="SAM" id="Coils"/>
    </source>
</evidence>
<evidence type="ECO:0000256" key="8">
    <source>
        <dbReference type="SAM" id="MobiDB-lite"/>
    </source>
</evidence>
<evidence type="ECO:0000256" key="2">
    <source>
        <dbReference type="ARBA" id="ARBA00022723"/>
    </source>
</evidence>
<evidence type="ECO:0000259" key="11">
    <source>
        <dbReference type="PROSITE" id="PS50188"/>
    </source>
</evidence>
<dbReference type="RefSeq" id="XP_053538855.1">
    <property type="nucleotide sequence ID" value="XM_053682880.1"/>
</dbReference>
<dbReference type="InterPro" id="IPR003879">
    <property type="entry name" value="Butyrophylin_SPRY"/>
</dbReference>
<dbReference type="PANTHER" id="PTHR25465">
    <property type="entry name" value="B-BOX DOMAIN CONTAINING"/>
    <property type="match status" value="1"/>
</dbReference>
<feature type="compositionally biased region" description="Polar residues" evidence="8">
    <location>
        <begin position="1"/>
        <end position="10"/>
    </location>
</feature>
<dbReference type="InterPro" id="IPR051051">
    <property type="entry name" value="E3_ubiq-ligase_TRIM/RNF"/>
</dbReference>
<dbReference type="PROSITE" id="PS50119">
    <property type="entry name" value="ZF_BBOX"/>
    <property type="match status" value="1"/>
</dbReference>
<dbReference type="SMART" id="SM00336">
    <property type="entry name" value="BBOX"/>
    <property type="match status" value="2"/>
</dbReference>
<feature type="domain" description="B30.2/SPRY" evidence="11">
    <location>
        <begin position="391"/>
        <end position="586"/>
    </location>
</feature>
<dbReference type="GO" id="GO:0045087">
    <property type="term" value="P:innate immune response"/>
    <property type="evidence" value="ECO:0007669"/>
    <property type="project" value="UniProtKB-KW"/>
</dbReference>
<evidence type="ECO:0000259" key="9">
    <source>
        <dbReference type="PROSITE" id="PS50089"/>
    </source>
</evidence>
<dbReference type="GeneID" id="124628487"/>
<dbReference type="GO" id="GO:0008270">
    <property type="term" value="F:zinc ion binding"/>
    <property type="evidence" value="ECO:0007669"/>
    <property type="project" value="UniProtKB-KW"/>
</dbReference>
<evidence type="ECO:0000256" key="5">
    <source>
        <dbReference type="ARBA" id="ARBA00022859"/>
    </source>
</evidence>
<dbReference type="AlphaFoldDB" id="A0A9F7R9V5"/>
<evidence type="ECO:0000313" key="13">
    <source>
        <dbReference type="RefSeq" id="XP_053538855.1"/>
    </source>
</evidence>
<keyword evidence="7" id="KW-0175">Coiled coil</keyword>
<dbReference type="SMART" id="SM00589">
    <property type="entry name" value="PRY"/>
    <property type="match status" value="1"/>
</dbReference>
<name>A0A9F7R9V5_ICTPU</name>
<dbReference type="Pfam" id="PF00643">
    <property type="entry name" value="zf-B_box"/>
    <property type="match status" value="1"/>
</dbReference>
<dbReference type="PRINTS" id="PR01407">
    <property type="entry name" value="BUTYPHLNCDUF"/>
</dbReference>
<dbReference type="InterPro" id="IPR058030">
    <property type="entry name" value="TRIM8/14/16/25/29/45/65_CC"/>
</dbReference>
<dbReference type="InterPro" id="IPR027370">
    <property type="entry name" value="Znf-RING_euk"/>
</dbReference>
<keyword evidence="2" id="KW-0479">Metal-binding</keyword>
<feature type="region of interest" description="Disordered" evidence="8">
    <location>
        <begin position="1"/>
        <end position="27"/>
    </location>
</feature>
<dbReference type="OrthoDB" id="6270329at2759"/>
<organism evidence="12 13">
    <name type="scientific">Ictalurus punctatus</name>
    <name type="common">Channel catfish</name>
    <name type="synonym">Silurus punctatus</name>
    <dbReference type="NCBI Taxonomy" id="7998"/>
    <lineage>
        <taxon>Eukaryota</taxon>
        <taxon>Metazoa</taxon>
        <taxon>Chordata</taxon>
        <taxon>Craniata</taxon>
        <taxon>Vertebrata</taxon>
        <taxon>Euteleostomi</taxon>
        <taxon>Actinopterygii</taxon>
        <taxon>Neopterygii</taxon>
        <taxon>Teleostei</taxon>
        <taxon>Ostariophysi</taxon>
        <taxon>Siluriformes</taxon>
        <taxon>Ictaluridae</taxon>
        <taxon>Ictalurus</taxon>
    </lineage>
</organism>
<dbReference type="PROSITE" id="PS50188">
    <property type="entry name" value="B302_SPRY"/>
    <property type="match status" value="1"/>
</dbReference>
<evidence type="ECO:0000256" key="6">
    <source>
        <dbReference type="PROSITE-ProRule" id="PRU00024"/>
    </source>
</evidence>
<dbReference type="InterPro" id="IPR001841">
    <property type="entry name" value="Znf_RING"/>
</dbReference>
<dbReference type="KEGG" id="ipu:124628487"/>
<dbReference type="InterPro" id="IPR006574">
    <property type="entry name" value="PRY"/>
</dbReference>
<dbReference type="Pfam" id="PF13765">
    <property type="entry name" value="PRY"/>
    <property type="match status" value="1"/>
</dbReference>
<dbReference type="InterPro" id="IPR017907">
    <property type="entry name" value="Znf_RING_CS"/>
</dbReference>
<keyword evidence="1" id="KW-0399">Innate immunity</keyword>
<reference evidence="13" key="2">
    <citation type="submission" date="2025-08" db="UniProtKB">
        <authorList>
            <consortium name="RefSeq"/>
        </authorList>
    </citation>
    <scope>IDENTIFICATION</scope>
    <source>
        <tissue evidence="13">Blood</tissue>
    </source>
</reference>
<keyword evidence="12" id="KW-1185">Reference proteome</keyword>
<dbReference type="SUPFAM" id="SSF57845">
    <property type="entry name" value="B-box zinc-binding domain"/>
    <property type="match status" value="1"/>
</dbReference>
<dbReference type="Pfam" id="PF00622">
    <property type="entry name" value="SPRY"/>
    <property type="match status" value="1"/>
</dbReference>
<dbReference type="PANTHER" id="PTHR25465:SF32">
    <property type="entry name" value="BLOODTHIRSTY-RELATED GENE FAMILY, MEMBER 16 ISOFORM X1-RELATED"/>
    <property type="match status" value="1"/>
</dbReference>
<dbReference type="InterPro" id="IPR013083">
    <property type="entry name" value="Znf_RING/FYVE/PHD"/>
</dbReference>
<dbReference type="CDD" id="cd19769">
    <property type="entry name" value="Bbox2_TRIM16-like"/>
    <property type="match status" value="1"/>
</dbReference>
<gene>
    <name evidence="13" type="primary">LOC124628487</name>
</gene>
<dbReference type="Proteomes" id="UP000221080">
    <property type="component" value="Chromosome 9"/>
</dbReference>
<keyword evidence="3 6" id="KW-0863">Zinc-finger</keyword>
<keyword evidence="4" id="KW-0862">Zinc</keyword>
<evidence type="ECO:0000313" key="12">
    <source>
        <dbReference type="Proteomes" id="UP000221080"/>
    </source>
</evidence>
<protein>
    <submittedName>
        <fullName evidence="13">E3 ubiquitin-protein ligase TRIM39 isoform X1</fullName>
    </submittedName>
</protein>
<dbReference type="Gene3D" id="2.60.120.920">
    <property type="match status" value="1"/>
</dbReference>
<evidence type="ECO:0000256" key="3">
    <source>
        <dbReference type="ARBA" id="ARBA00022771"/>
    </source>
</evidence>
<sequence>MAESLSSQLRQGRRKSMDTPTDFTGESSSFLTKEQLQCPICLEVFTDPVTTPCGHNFCNSCLKQSWDTSQYYYCPYCKEKFTKRPEIKINITLREVADCFKKKTVSDKSQILCDFCTDVKQEALKSCLDCCVTLCSSHLESHNNVPKYKKHKVINAVGNLEKYICQEHERPLELFCRDDQKCVCRFCAVTDHKNHKVNPIEEESGQRKSQLGKTQTELQQMIQERLKKIQEINHSVELSKRNTEKETSDSIEVFTALIRSIERSQAELLEVMEEKQKAAEKQAEGLIKELEQEIDELKRRDTELELLSHTDDHLHLLQIYPSLCIAPHTKNWTEIRINTELSEKALKKTLSQLQKTLNEKLSVTLNEKLSVTLNEKLSVTLNEKLRVTLNKKLKEKVPTELKRFQQYAVDVTLDPDTANPLLILSDDGKQVQHGKTKQNLPDTPKRFTKYAMVLGNQGFSSGRFYYEVQVSGETEWDLGVARESVNRKGKISLKPQTGFWTVVLRNGNEYTACEDPCISLSLRKKPQKVGVFVDYDEGLVTFYDVEARSHIYSFTGQCFTEKLYPYFSPSKNDGGKNSAPLIISRV</sequence>
<keyword evidence="5" id="KW-0391">Immunity</keyword>
<dbReference type="InterPro" id="IPR001870">
    <property type="entry name" value="B30.2/SPRY"/>
</dbReference>
<dbReference type="SUPFAM" id="SSF49899">
    <property type="entry name" value="Concanavalin A-like lectins/glucanases"/>
    <property type="match status" value="1"/>
</dbReference>
<proteinExistence type="predicted"/>
<dbReference type="InterPro" id="IPR013320">
    <property type="entry name" value="ConA-like_dom_sf"/>
</dbReference>
<feature type="compositionally biased region" description="Polar residues" evidence="8">
    <location>
        <begin position="18"/>
        <end position="27"/>
    </location>
</feature>
<dbReference type="CDD" id="cd13733">
    <property type="entry name" value="SPRY_PRY_C-I_1"/>
    <property type="match status" value="1"/>
</dbReference>
<dbReference type="PROSITE" id="PS00518">
    <property type="entry name" value="ZF_RING_1"/>
    <property type="match status" value="1"/>
</dbReference>
<feature type="domain" description="RING-type" evidence="9">
    <location>
        <begin position="38"/>
        <end position="78"/>
    </location>
</feature>
<dbReference type="InterPro" id="IPR000315">
    <property type="entry name" value="Znf_B-box"/>
</dbReference>
<dbReference type="Gene3D" id="4.10.830.40">
    <property type="match status" value="1"/>
</dbReference>
<evidence type="ECO:0000259" key="10">
    <source>
        <dbReference type="PROSITE" id="PS50119"/>
    </source>
</evidence>
<feature type="domain" description="B box-type" evidence="10">
    <location>
        <begin position="160"/>
        <end position="200"/>
    </location>
</feature>
<dbReference type="SMART" id="SM00449">
    <property type="entry name" value="SPRY"/>
    <property type="match status" value="1"/>
</dbReference>
<dbReference type="Gene3D" id="3.30.160.60">
    <property type="entry name" value="Classic Zinc Finger"/>
    <property type="match status" value="1"/>
</dbReference>
<dbReference type="InterPro" id="IPR043136">
    <property type="entry name" value="B30.2/SPRY_sf"/>
</dbReference>
<dbReference type="Gene3D" id="3.30.40.10">
    <property type="entry name" value="Zinc/RING finger domain, C3HC4 (zinc finger)"/>
    <property type="match status" value="1"/>
</dbReference>
<dbReference type="Pfam" id="PF25600">
    <property type="entry name" value="TRIM_CC"/>
    <property type="match status" value="1"/>
</dbReference>
<evidence type="ECO:0000256" key="1">
    <source>
        <dbReference type="ARBA" id="ARBA00022588"/>
    </source>
</evidence>
<dbReference type="InterPro" id="IPR003877">
    <property type="entry name" value="SPRY_dom"/>
</dbReference>
<dbReference type="Pfam" id="PF13445">
    <property type="entry name" value="zf-RING_UBOX"/>
    <property type="match status" value="1"/>
</dbReference>
<dbReference type="SUPFAM" id="SSF57850">
    <property type="entry name" value="RING/U-box"/>
    <property type="match status" value="1"/>
</dbReference>
<dbReference type="SMART" id="SM00184">
    <property type="entry name" value="RING"/>
    <property type="match status" value="1"/>
</dbReference>
<dbReference type="FunFam" id="2.60.120.920:FF:000004">
    <property type="entry name" value="Butyrophilin subfamily 1 member A1"/>
    <property type="match status" value="1"/>
</dbReference>
<dbReference type="GO" id="GO:0005737">
    <property type="term" value="C:cytoplasm"/>
    <property type="evidence" value="ECO:0007669"/>
    <property type="project" value="UniProtKB-ARBA"/>
</dbReference>
<dbReference type="PROSITE" id="PS50089">
    <property type="entry name" value="ZF_RING_2"/>
    <property type="match status" value="1"/>
</dbReference>